<reference evidence="1 2" key="1">
    <citation type="journal article" date="2016" name="Nat. Commun.">
        <title>Extremotolerant tardigrade genome and improved radiotolerance of human cultured cells by tardigrade-unique protein.</title>
        <authorList>
            <person name="Hashimoto T."/>
            <person name="Horikawa D.D."/>
            <person name="Saito Y."/>
            <person name="Kuwahara H."/>
            <person name="Kozuka-Hata H."/>
            <person name="Shin-I T."/>
            <person name="Minakuchi Y."/>
            <person name="Ohishi K."/>
            <person name="Motoyama A."/>
            <person name="Aizu T."/>
            <person name="Enomoto A."/>
            <person name="Kondo K."/>
            <person name="Tanaka S."/>
            <person name="Hara Y."/>
            <person name="Koshikawa S."/>
            <person name="Sagara H."/>
            <person name="Miura T."/>
            <person name="Yokobori S."/>
            <person name="Miyagawa K."/>
            <person name="Suzuki Y."/>
            <person name="Kubo T."/>
            <person name="Oyama M."/>
            <person name="Kohara Y."/>
            <person name="Fujiyama A."/>
            <person name="Arakawa K."/>
            <person name="Katayama T."/>
            <person name="Toyoda A."/>
            <person name="Kunieda T."/>
        </authorList>
    </citation>
    <scope>NUCLEOTIDE SEQUENCE [LARGE SCALE GENOMIC DNA]</scope>
    <source>
        <strain evidence="1 2">YOKOZUNA-1</strain>
    </source>
</reference>
<evidence type="ECO:0000313" key="2">
    <source>
        <dbReference type="Proteomes" id="UP000186922"/>
    </source>
</evidence>
<dbReference type="Proteomes" id="UP000186922">
    <property type="component" value="Unassembled WGS sequence"/>
</dbReference>
<comment type="caution">
    <text evidence="1">The sequence shown here is derived from an EMBL/GenBank/DDBJ whole genome shotgun (WGS) entry which is preliminary data.</text>
</comment>
<proteinExistence type="predicted"/>
<keyword evidence="2" id="KW-1185">Reference proteome</keyword>
<name>A0A1D1W1B5_RAMVA</name>
<evidence type="ECO:0000313" key="1">
    <source>
        <dbReference type="EMBL" id="GAV04669.1"/>
    </source>
</evidence>
<dbReference type="AlphaFoldDB" id="A0A1D1W1B5"/>
<accession>A0A1D1W1B5</accession>
<protein>
    <submittedName>
        <fullName evidence="1">Uncharacterized protein</fullName>
    </submittedName>
</protein>
<organism evidence="1 2">
    <name type="scientific">Ramazzottius varieornatus</name>
    <name type="common">Water bear</name>
    <name type="synonym">Tardigrade</name>
    <dbReference type="NCBI Taxonomy" id="947166"/>
    <lineage>
        <taxon>Eukaryota</taxon>
        <taxon>Metazoa</taxon>
        <taxon>Ecdysozoa</taxon>
        <taxon>Tardigrada</taxon>
        <taxon>Eutardigrada</taxon>
        <taxon>Parachela</taxon>
        <taxon>Hypsibioidea</taxon>
        <taxon>Ramazzottiidae</taxon>
        <taxon>Ramazzottius</taxon>
    </lineage>
</organism>
<gene>
    <name evidence="1" type="primary">RvY_14919-1</name>
    <name evidence="1" type="synonym">RvY_14919.1</name>
    <name evidence="1" type="ORF">RvY_14919</name>
</gene>
<sequence length="159" mass="17858">MSPRNGIALCQYGVLLRRGTTWKSFAATYGTTTFKKNLLKDSEWDDVSRLIRFLSPLEEAINDCSASKSPTFHLGKQCLAILQDHFKKPYIKKTAENMEAKLTSVELDSWQQEVTIVALLLDPCVPSQGSREITSHGGVIEIRRSLLGSKHRYSGKCPR</sequence>
<dbReference type="EMBL" id="BDGG01000011">
    <property type="protein sequence ID" value="GAV04669.1"/>
    <property type="molecule type" value="Genomic_DNA"/>
</dbReference>